<protein>
    <submittedName>
        <fullName evidence="1">Uncharacterized protein</fullName>
    </submittedName>
</protein>
<sequence length="390" mass="43105">MASEPEPPLSSPQESTALRRAQFIALDSSHLGNLARERVSKDASIRQGAAALEQAIKERGYILVLSMHHFQELLVYNDSDVVAQRIAFIQSLPLVGVINSILGEGVAGSVFDIQASEVLAAFQRPNATPRAIRDEVATQMFRLTSGAEAVRPFLVDLPAIQAELTMMAEKHRNIVAITSSDFAKISKKVVELIKGKLHAPLDIQRNLARLEAALSEDIRQHGDERISSPDSVSAAFMADIRRRGLALADGGNPGLQILAACDVEPTEITPTTTVGEVGEWAVFRGKLKRLNRVLQLPWDGLKTRVKEERIPSGVISSALARFRPRTDEWKGSDLIDVHLACLSPYADITFVDKRTHEGLRIARQKTQELPRIIHRVEKAKNTRVILEHLR</sequence>
<dbReference type="EMBL" id="MZXW01000004">
    <property type="protein sequence ID" value="RXT54160.1"/>
    <property type="molecule type" value="Genomic_DNA"/>
</dbReference>
<organism evidence="1 2">
    <name type="scientific">Bradyrhizobium betae</name>
    <dbReference type="NCBI Taxonomy" id="244734"/>
    <lineage>
        <taxon>Bacteria</taxon>
        <taxon>Pseudomonadati</taxon>
        <taxon>Pseudomonadota</taxon>
        <taxon>Alphaproteobacteria</taxon>
        <taxon>Hyphomicrobiales</taxon>
        <taxon>Nitrobacteraceae</taxon>
        <taxon>Bradyrhizobium</taxon>
    </lineage>
</organism>
<evidence type="ECO:0000313" key="1">
    <source>
        <dbReference type="EMBL" id="RXT54160.1"/>
    </source>
</evidence>
<dbReference type="AlphaFoldDB" id="A0A4Q1VRV9"/>
<reference evidence="1 2" key="1">
    <citation type="submission" date="2017-03" db="EMBL/GenBank/DDBJ databases">
        <authorList>
            <person name="Safronova V.I."/>
            <person name="Sazanova A.L."/>
            <person name="Chirak E.R."/>
        </authorList>
    </citation>
    <scope>NUCLEOTIDE SEQUENCE [LARGE SCALE GENOMIC DNA]</scope>
    <source>
        <strain evidence="1 2">Opo-243</strain>
    </source>
</reference>
<comment type="caution">
    <text evidence="1">The sequence shown here is derived from an EMBL/GenBank/DDBJ whole genome shotgun (WGS) entry which is preliminary data.</text>
</comment>
<dbReference type="OrthoDB" id="8086730at2"/>
<accession>A0A4Q1VRV9</accession>
<gene>
    <name evidence="1" type="ORF">B5V03_01525</name>
</gene>
<dbReference type="RefSeq" id="WP_129267504.1">
    <property type="nucleotide sequence ID" value="NZ_MZXW01000004.1"/>
</dbReference>
<keyword evidence="2" id="KW-1185">Reference proteome</keyword>
<dbReference type="Proteomes" id="UP000290819">
    <property type="component" value="Unassembled WGS sequence"/>
</dbReference>
<proteinExistence type="predicted"/>
<evidence type="ECO:0000313" key="2">
    <source>
        <dbReference type="Proteomes" id="UP000290819"/>
    </source>
</evidence>
<name>A0A4Q1VRV9_9BRAD</name>